<dbReference type="InterPro" id="IPR011009">
    <property type="entry name" value="Kinase-like_dom_sf"/>
</dbReference>
<proteinExistence type="inferred from homology"/>
<dbReference type="Pfam" id="PF00017">
    <property type="entry name" value="SH2"/>
    <property type="match status" value="1"/>
</dbReference>
<name>A0A3P7KZH5_DIBLA</name>
<dbReference type="PROSITE" id="PS00109">
    <property type="entry name" value="PROTEIN_KINASE_TYR"/>
    <property type="match status" value="1"/>
</dbReference>
<accession>A0A3P7KZH5</accession>
<comment type="catalytic activity">
    <reaction evidence="6 8">
        <text>L-tyrosyl-[protein] + ATP = O-phospho-L-tyrosyl-[protein] + ADP + H(+)</text>
        <dbReference type="Rhea" id="RHEA:10596"/>
        <dbReference type="Rhea" id="RHEA-COMP:10136"/>
        <dbReference type="Rhea" id="RHEA-COMP:20101"/>
        <dbReference type="ChEBI" id="CHEBI:15378"/>
        <dbReference type="ChEBI" id="CHEBI:30616"/>
        <dbReference type="ChEBI" id="CHEBI:46858"/>
        <dbReference type="ChEBI" id="CHEBI:61978"/>
        <dbReference type="ChEBI" id="CHEBI:456216"/>
        <dbReference type="EC" id="2.7.10.2"/>
    </reaction>
</comment>
<dbReference type="GO" id="GO:0004715">
    <property type="term" value="F:non-membrane spanning protein tyrosine kinase activity"/>
    <property type="evidence" value="ECO:0007669"/>
    <property type="project" value="UniProtKB-EC"/>
</dbReference>
<evidence type="ECO:0000313" key="12">
    <source>
        <dbReference type="Proteomes" id="UP000281553"/>
    </source>
</evidence>
<dbReference type="Gene3D" id="1.10.510.10">
    <property type="entry name" value="Transferase(Phosphotransferase) domain 1"/>
    <property type="match status" value="1"/>
</dbReference>
<dbReference type="OrthoDB" id="4062651at2759"/>
<dbReference type="GO" id="GO:0005524">
    <property type="term" value="F:ATP binding"/>
    <property type="evidence" value="ECO:0007669"/>
    <property type="project" value="UniProtKB-KW"/>
</dbReference>
<dbReference type="SUPFAM" id="SSF55550">
    <property type="entry name" value="SH2 domain"/>
    <property type="match status" value="1"/>
</dbReference>
<dbReference type="PROSITE" id="PS50011">
    <property type="entry name" value="PROTEIN_KINASE_DOM"/>
    <property type="match status" value="1"/>
</dbReference>
<dbReference type="InterPro" id="IPR050198">
    <property type="entry name" value="Non-receptor_tyrosine_kinases"/>
</dbReference>
<evidence type="ECO:0000313" key="11">
    <source>
        <dbReference type="EMBL" id="VDN10585.1"/>
    </source>
</evidence>
<evidence type="ECO:0000256" key="3">
    <source>
        <dbReference type="ARBA" id="ARBA00022777"/>
    </source>
</evidence>
<keyword evidence="7" id="KW-0727">SH2 domain</keyword>
<gene>
    <name evidence="11" type="ORF">DILT_LOCUS6416</name>
</gene>
<dbReference type="PRINTS" id="PR00109">
    <property type="entry name" value="TYRKINASE"/>
</dbReference>
<dbReference type="InterPro" id="IPR036860">
    <property type="entry name" value="SH2_dom_sf"/>
</dbReference>
<evidence type="ECO:0000259" key="9">
    <source>
        <dbReference type="PROSITE" id="PS50001"/>
    </source>
</evidence>
<comment type="similarity">
    <text evidence="8">Belongs to the protein kinase superfamily. Tyr protein kinase family.</text>
</comment>
<sequence>MAAAEVKTSIKKVNKPIESEVSQDSGLCVSLQDTSKPFESTGEELKENIKYPSQLLESSSASEIAANIADSSISGERQGRRRNYLTNWNCSRSLRIRKQNAKTDLSASAVIEEEAHSVRLKRSGAMRRDKALGNGLGGGEENMAKGSEDDLARLFWQDVDRRGAEACLAQNYYPEGAFLLRPSSEPNVIALSLKTAKKGKRNVIVKHFRIKFDPQHQHYYLSKTSVYSSLSDFIRCHEVSAGGLPCRLVPSSADGVVIGSPPQSAPPRHQDPTPDFHIHRNSLVLRRRIGCGSFGEVCAETTTSVSDAVGCMPTYIVTELMAYGSLKTFIQRRKAQPLVYEQLIDFMVQVSDGMSYLERQNYIHRDLRASNVLVGENLTLKVADFGLAHILGDDTEYLGNVGK</sequence>
<keyword evidence="5 8" id="KW-0829">Tyrosine-protein kinase</keyword>
<dbReference type="CDD" id="cd00173">
    <property type="entry name" value="SH2"/>
    <property type="match status" value="1"/>
</dbReference>
<evidence type="ECO:0000256" key="8">
    <source>
        <dbReference type="RuleBase" id="RU362096"/>
    </source>
</evidence>
<dbReference type="SMART" id="SM00252">
    <property type="entry name" value="SH2"/>
    <property type="match status" value="1"/>
</dbReference>
<dbReference type="InterPro" id="IPR020635">
    <property type="entry name" value="Tyr_kinase_cat_dom"/>
</dbReference>
<evidence type="ECO:0000256" key="5">
    <source>
        <dbReference type="ARBA" id="ARBA00023137"/>
    </source>
</evidence>
<keyword evidence="3 8" id="KW-0418">Kinase</keyword>
<keyword evidence="1 8" id="KW-0808">Transferase</keyword>
<evidence type="ECO:0000256" key="7">
    <source>
        <dbReference type="PROSITE-ProRule" id="PRU00191"/>
    </source>
</evidence>
<evidence type="ECO:0000256" key="2">
    <source>
        <dbReference type="ARBA" id="ARBA00022741"/>
    </source>
</evidence>
<dbReference type="AlphaFoldDB" id="A0A3P7KZH5"/>
<evidence type="ECO:0000256" key="1">
    <source>
        <dbReference type="ARBA" id="ARBA00022679"/>
    </source>
</evidence>
<dbReference type="PROSITE" id="PS50001">
    <property type="entry name" value="SH2"/>
    <property type="match status" value="1"/>
</dbReference>
<dbReference type="EMBL" id="UYRU01049473">
    <property type="protein sequence ID" value="VDN10585.1"/>
    <property type="molecule type" value="Genomic_DNA"/>
</dbReference>
<dbReference type="EC" id="2.7.10.2" evidence="8"/>
<evidence type="ECO:0000256" key="6">
    <source>
        <dbReference type="ARBA" id="ARBA00051245"/>
    </source>
</evidence>
<dbReference type="PANTHER" id="PTHR24418">
    <property type="entry name" value="TYROSINE-PROTEIN KINASE"/>
    <property type="match status" value="1"/>
</dbReference>
<dbReference type="SMART" id="SM00219">
    <property type="entry name" value="TyrKc"/>
    <property type="match status" value="1"/>
</dbReference>
<dbReference type="Pfam" id="PF07714">
    <property type="entry name" value="PK_Tyr_Ser-Thr"/>
    <property type="match status" value="1"/>
</dbReference>
<protein>
    <recommendedName>
        <fullName evidence="8">Tyrosine-protein kinase</fullName>
        <ecNumber evidence="8">2.7.10.2</ecNumber>
    </recommendedName>
</protein>
<keyword evidence="12" id="KW-1185">Reference proteome</keyword>
<dbReference type="SUPFAM" id="SSF56112">
    <property type="entry name" value="Protein kinase-like (PK-like)"/>
    <property type="match status" value="1"/>
</dbReference>
<reference evidence="11 12" key="1">
    <citation type="submission" date="2018-11" db="EMBL/GenBank/DDBJ databases">
        <authorList>
            <consortium name="Pathogen Informatics"/>
        </authorList>
    </citation>
    <scope>NUCLEOTIDE SEQUENCE [LARGE SCALE GENOMIC DNA]</scope>
</reference>
<dbReference type="InterPro" id="IPR008266">
    <property type="entry name" value="Tyr_kinase_AS"/>
</dbReference>
<evidence type="ECO:0000256" key="4">
    <source>
        <dbReference type="ARBA" id="ARBA00022840"/>
    </source>
</evidence>
<dbReference type="InterPro" id="IPR001245">
    <property type="entry name" value="Ser-Thr/Tyr_kinase_cat_dom"/>
</dbReference>
<evidence type="ECO:0000259" key="10">
    <source>
        <dbReference type="PROSITE" id="PS50011"/>
    </source>
</evidence>
<organism evidence="11 12">
    <name type="scientific">Dibothriocephalus latus</name>
    <name type="common">Fish tapeworm</name>
    <name type="synonym">Diphyllobothrium latum</name>
    <dbReference type="NCBI Taxonomy" id="60516"/>
    <lineage>
        <taxon>Eukaryota</taxon>
        <taxon>Metazoa</taxon>
        <taxon>Spiralia</taxon>
        <taxon>Lophotrochozoa</taxon>
        <taxon>Platyhelminthes</taxon>
        <taxon>Cestoda</taxon>
        <taxon>Eucestoda</taxon>
        <taxon>Diphyllobothriidea</taxon>
        <taxon>Diphyllobothriidae</taxon>
        <taxon>Dibothriocephalus</taxon>
    </lineage>
</organism>
<dbReference type="Proteomes" id="UP000281553">
    <property type="component" value="Unassembled WGS sequence"/>
</dbReference>
<dbReference type="Gene3D" id="3.30.505.10">
    <property type="entry name" value="SH2 domain"/>
    <property type="match status" value="1"/>
</dbReference>
<feature type="domain" description="Protein kinase" evidence="10">
    <location>
        <begin position="126"/>
        <end position="403"/>
    </location>
</feature>
<keyword evidence="4 8" id="KW-0067">ATP-binding</keyword>
<keyword evidence="2 8" id="KW-0547">Nucleotide-binding</keyword>
<dbReference type="InterPro" id="IPR000719">
    <property type="entry name" value="Prot_kinase_dom"/>
</dbReference>
<feature type="domain" description="SH2" evidence="9">
    <location>
        <begin position="154"/>
        <end position="252"/>
    </location>
</feature>
<dbReference type="InterPro" id="IPR000980">
    <property type="entry name" value="SH2"/>
</dbReference>